<dbReference type="EMBL" id="UZAF01017910">
    <property type="protein sequence ID" value="VDO46082.1"/>
    <property type="molecule type" value="Genomic_DNA"/>
</dbReference>
<feature type="domain" description="ZP" evidence="2">
    <location>
        <begin position="1"/>
        <end position="64"/>
    </location>
</feature>
<evidence type="ECO:0000256" key="1">
    <source>
        <dbReference type="ARBA" id="ARBA00022729"/>
    </source>
</evidence>
<dbReference type="InterPro" id="IPR057475">
    <property type="entry name" value="CUT_C"/>
</dbReference>
<dbReference type="Pfam" id="PF25301">
    <property type="entry name" value="CUT_C"/>
    <property type="match status" value="1"/>
</dbReference>
<dbReference type="Proteomes" id="UP000268014">
    <property type="component" value="Unassembled WGS sequence"/>
</dbReference>
<accession>A0A3P7Z5D8</accession>
<dbReference type="PANTHER" id="PTHR22907">
    <property type="entry name" value="GH04558P"/>
    <property type="match status" value="1"/>
</dbReference>
<reference evidence="3 4" key="1">
    <citation type="submission" date="2018-11" db="EMBL/GenBank/DDBJ databases">
        <authorList>
            <consortium name="Pathogen Informatics"/>
        </authorList>
    </citation>
    <scope>NUCLEOTIDE SEQUENCE [LARGE SCALE GENOMIC DNA]</scope>
    <source>
        <strain evidence="3 4">MHpl1</strain>
    </source>
</reference>
<dbReference type="InterPro" id="IPR051962">
    <property type="entry name" value="Cuticlin"/>
</dbReference>
<gene>
    <name evidence="3" type="ORF">HPLM_LOCUS12581</name>
</gene>
<organism evidence="3 4">
    <name type="scientific">Haemonchus placei</name>
    <name type="common">Barber's pole worm</name>
    <dbReference type="NCBI Taxonomy" id="6290"/>
    <lineage>
        <taxon>Eukaryota</taxon>
        <taxon>Metazoa</taxon>
        <taxon>Ecdysozoa</taxon>
        <taxon>Nematoda</taxon>
        <taxon>Chromadorea</taxon>
        <taxon>Rhabditida</taxon>
        <taxon>Rhabditina</taxon>
        <taxon>Rhabditomorpha</taxon>
        <taxon>Strongyloidea</taxon>
        <taxon>Trichostrongylidae</taxon>
        <taxon>Haemonchus</taxon>
    </lineage>
</organism>
<dbReference type="AlphaFoldDB" id="A0A3P7Z5D8"/>
<keyword evidence="1" id="KW-0732">Signal</keyword>
<evidence type="ECO:0000313" key="3">
    <source>
        <dbReference type="EMBL" id="VDO46082.1"/>
    </source>
</evidence>
<dbReference type="InterPro" id="IPR001507">
    <property type="entry name" value="ZP_dom"/>
</dbReference>
<evidence type="ECO:0000313" key="4">
    <source>
        <dbReference type="Proteomes" id="UP000268014"/>
    </source>
</evidence>
<keyword evidence="4" id="KW-1185">Reference proteome</keyword>
<dbReference type="PROSITE" id="PS51034">
    <property type="entry name" value="ZP_2"/>
    <property type="match status" value="1"/>
</dbReference>
<evidence type="ECO:0000259" key="2">
    <source>
        <dbReference type="PROSITE" id="PS51034"/>
    </source>
</evidence>
<dbReference type="PANTHER" id="PTHR22907:SF1">
    <property type="entry name" value="ZP DOMAIN-CONTAINING PROTEIN"/>
    <property type="match status" value="1"/>
</dbReference>
<proteinExistence type="predicted"/>
<sequence>MHNYRCSLDSFLLKDLNYDDSLTAGQEAQVFKFADKPTIFFSCTIRLELKEESNDECIVRTSLNQNFISLLKNVLCLDVGVQNLDLLESIDLFSIRHNTAQIQDKNLYHSVHKIVCQLKSRRTFRDHRRMYLTRR</sequence>
<name>A0A3P7Z5D8_HAEPC</name>
<protein>
    <recommendedName>
        <fullName evidence="2">ZP domain-containing protein</fullName>
    </recommendedName>
</protein>
<dbReference type="OrthoDB" id="6139674at2759"/>